<evidence type="ECO:0000256" key="8">
    <source>
        <dbReference type="ARBA" id="ARBA00022816"/>
    </source>
</evidence>
<evidence type="ECO:0000313" key="14">
    <source>
        <dbReference type="EMBL" id="KXJ97404.1"/>
    </source>
</evidence>
<feature type="compositionally biased region" description="Basic and acidic residues" evidence="12">
    <location>
        <begin position="2043"/>
        <end position="2052"/>
    </location>
</feature>
<dbReference type="InterPro" id="IPR010309">
    <property type="entry name" value="E3_Ub_ligase_DUF908"/>
</dbReference>
<dbReference type="Pfam" id="PF06025">
    <property type="entry name" value="DUF913"/>
    <property type="match status" value="1"/>
</dbReference>
<feature type="region of interest" description="Disordered" evidence="12">
    <location>
        <begin position="896"/>
        <end position="945"/>
    </location>
</feature>
<feature type="compositionally biased region" description="Basic and acidic residues" evidence="12">
    <location>
        <begin position="1967"/>
        <end position="1976"/>
    </location>
</feature>
<dbReference type="Pfam" id="PF06012">
    <property type="entry name" value="DUF908"/>
    <property type="match status" value="1"/>
</dbReference>
<comment type="similarity">
    <text evidence="10">Belongs to the UPL family. TOM1/PTR1 subfamily.</text>
</comment>
<dbReference type="GO" id="GO:0006511">
    <property type="term" value="P:ubiquitin-dependent protein catabolic process"/>
    <property type="evidence" value="ECO:0007669"/>
    <property type="project" value="TreeGrafter"/>
</dbReference>
<keyword evidence="8" id="KW-0509">mRNA transport</keyword>
<keyword evidence="5" id="KW-0813">Transport</keyword>
<dbReference type="EMBL" id="KQ964245">
    <property type="protein sequence ID" value="KXJ97404.1"/>
    <property type="molecule type" value="Genomic_DNA"/>
</dbReference>
<feature type="region of interest" description="Disordered" evidence="12">
    <location>
        <begin position="3293"/>
        <end position="3351"/>
    </location>
</feature>
<evidence type="ECO:0000256" key="7">
    <source>
        <dbReference type="ARBA" id="ARBA00022786"/>
    </source>
</evidence>
<dbReference type="SMART" id="SM00119">
    <property type="entry name" value="HECTc"/>
    <property type="match status" value="1"/>
</dbReference>
<dbReference type="PANTHER" id="PTHR11254">
    <property type="entry name" value="HECT DOMAIN UBIQUITIN-PROTEIN LIGASE"/>
    <property type="match status" value="1"/>
</dbReference>
<feature type="region of interest" description="Disordered" evidence="12">
    <location>
        <begin position="286"/>
        <end position="366"/>
    </location>
</feature>
<gene>
    <name evidence="14" type="ORF">Micbo1qcDRAFT_230070</name>
</gene>
<dbReference type="GO" id="GO:0000209">
    <property type="term" value="P:protein polyubiquitination"/>
    <property type="evidence" value="ECO:0007669"/>
    <property type="project" value="TreeGrafter"/>
</dbReference>
<feature type="region of interest" description="Disordered" evidence="12">
    <location>
        <begin position="1961"/>
        <end position="1991"/>
    </location>
</feature>
<dbReference type="GO" id="GO:0051028">
    <property type="term" value="P:mRNA transport"/>
    <property type="evidence" value="ECO:0007669"/>
    <property type="project" value="UniProtKB-KW"/>
</dbReference>
<dbReference type="Proteomes" id="UP000070501">
    <property type="component" value="Unassembled WGS sequence"/>
</dbReference>
<feature type="compositionally biased region" description="Basic and acidic residues" evidence="12">
    <location>
        <begin position="1594"/>
        <end position="1611"/>
    </location>
</feature>
<feature type="active site" description="Glycyl thioester intermediate" evidence="11">
    <location>
        <position position="3971"/>
    </location>
</feature>
<dbReference type="Gene3D" id="3.90.1750.10">
    <property type="entry name" value="Hect, E3 ligase catalytic domains"/>
    <property type="match status" value="1"/>
</dbReference>
<dbReference type="Gene3D" id="3.30.2160.10">
    <property type="entry name" value="Hect, E3 ligase catalytic domain"/>
    <property type="match status" value="1"/>
</dbReference>
<feature type="region of interest" description="Disordered" evidence="12">
    <location>
        <begin position="2318"/>
        <end position="2507"/>
    </location>
</feature>
<dbReference type="OrthoDB" id="8068875at2759"/>
<feature type="compositionally biased region" description="Acidic residues" evidence="12">
    <location>
        <begin position="2473"/>
        <end position="2482"/>
    </location>
</feature>
<feature type="compositionally biased region" description="Low complexity" evidence="12">
    <location>
        <begin position="336"/>
        <end position="346"/>
    </location>
</feature>
<dbReference type="FunFam" id="3.30.2160.10:FF:000001">
    <property type="entry name" value="E3 ubiquitin-protein ligase NEDD4-like"/>
    <property type="match status" value="1"/>
</dbReference>
<feature type="compositionally biased region" description="Polar residues" evidence="12">
    <location>
        <begin position="356"/>
        <end position="366"/>
    </location>
</feature>
<dbReference type="Pfam" id="PF00632">
    <property type="entry name" value="HECT"/>
    <property type="match status" value="1"/>
</dbReference>
<dbReference type="EC" id="2.3.2.26" evidence="4"/>
<dbReference type="GO" id="GO:0005634">
    <property type="term" value="C:nucleus"/>
    <property type="evidence" value="ECO:0007669"/>
    <property type="project" value="UniProtKB-SubCell"/>
</dbReference>
<dbReference type="PANTHER" id="PTHR11254:SF67">
    <property type="entry name" value="E3 UBIQUITIN-PROTEIN LIGASE HUWE1"/>
    <property type="match status" value="1"/>
</dbReference>
<feature type="compositionally biased region" description="Polar residues" evidence="12">
    <location>
        <begin position="3164"/>
        <end position="3175"/>
    </location>
</feature>
<organism evidence="14 15">
    <name type="scientific">Microdochium bolleyi</name>
    <dbReference type="NCBI Taxonomy" id="196109"/>
    <lineage>
        <taxon>Eukaryota</taxon>
        <taxon>Fungi</taxon>
        <taxon>Dikarya</taxon>
        <taxon>Ascomycota</taxon>
        <taxon>Pezizomycotina</taxon>
        <taxon>Sordariomycetes</taxon>
        <taxon>Xylariomycetidae</taxon>
        <taxon>Xylariales</taxon>
        <taxon>Microdochiaceae</taxon>
        <taxon>Microdochium</taxon>
    </lineage>
</organism>
<evidence type="ECO:0000256" key="6">
    <source>
        <dbReference type="ARBA" id="ARBA00022679"/>
    </source>
</evidence>
<feature type="compositionally biased region" description="Polar residues" evidence="12">
    <location>
        <begin position="321"/>
        <end position="330"/>
    </location>
</feature>
<feature type="compositionally biased region" description="Basic and acidic residues" evidence="12">
    <location>
        <begin position="2964"/>
        <end position="2978"/>
    </location>
</feature>
<accession>A0A136JJS9</accession>
<evidence type="ECO:0000256" key="9">
    <source>
        <dbReference type="ARBA" id="ARBA00023242"/>
    </source>
</evidence>
<feature type="region of interest" description="Disordered" evidence="12">
    <location>
        <begin position="3034"/>
        <end position="3066"/>
    </location>
</feature>
<feature type="domain" description="HECT" evidence="13">
    <location>
        <begin position="3668"/>
        <end position="4004"/>
    </location>
</feature>
<evidence type="ECO:0000256" key="11">
    <source>
        <dbReference type="PROSITE-ProRule" id="PRU00104"/>
    </source>
</evidence>
<keyword evidence="6" id="KW-0808">Transferase</keyword>
<dbReference type="STRING" id="196109.A0A136JJS9"/>
<dbReference type="Pfam" id="PF14377">
    <property type="entry name" value="UBM"/>
    <property type="match status" value="3"/>
</dbReference>
<dbReference type="FunFam" id="3.30.2410.10:FF:000004">
    <property type="entry name" value="E3 ubiquitin-protein ligase HUWE1, variant"/>
    <property type="match status" value="1"/>
</dbReference>
<feature type="region of interest" description="Disordered" evidence="12">
    <location>
        <begin position="2785"/>
        <end position="2887"/>
    </location>
</feature>
<feature type="compositionally biased region" description="Polar residues" evidence="12">
    <location>
        <begin position="2981"/>
        <end position="2990"/>
    </location>
</feature>
<feature type="region of interest" description="Disordered" evidence="12">
    <location>
        <begin position="2964"/>
        <end position="2992"/>
    </location>
</feature>
<name>A0A136JJS9_9PEZI</name>
<feature type="compositionally biased region" description="Low complexity" evidence="12">
    <location>
        <begin position="304"/>
        <end position="320"/>
    </location>
</feature>
<feature type="region of interest" description="Disordered" evidence="12">
    <location>
        <begin position="2623"/>
        <end position="2656"/>
    </location>
</feature>
<feature type="compositionally biased region" description="Basic and acidic residues" evidence="12">
    <location>
        <begin position="768"/>
        <end position="785"/>
    </location>
</feature>
<feature type="region of interest" description="Disordered" evidence="12">
    <location>
        <begin position="3148"/>
        <end position="3175"/>
    </location>
</feature>
<dbReference type="InterPro" id="IPR035983">
    <property type="entry name" value="Hect_E3_ubiquitin_ligase"/>
</dbReference>
<dbReference type="InterPro" id="IPR050409">
    <property type="entry name" value="E3_ubiq-protein_ligase"/>
</dbReference>
<comment type="pathway">
    <text evidence="3">Protein modification; protein ubiquitination.</text>
</comment>
<feature type="region of interest" description="Disordered" evidence="12">
    <location>
        <begin position="765"/>
        <end position="787"/>
    </location>
</feature>
<feature type="compositionally biased region" description="Polar residues" evidence="12">
    <location>
        <begin position="3328"/>
        <end position="3338"/>
    </location>
</feature>
<feature type="compositionally biased region" description="Basic and acidic residues" evidence="12">
    <location>
        <begin position="3306"/>
        <end position="3318"/>
    </location>
</feature>
<evidence type="ECO:0000256" key="3">
    <source>
        <dbReference type="ARBA" id="ARBA00004906"/>
    </source>
</evidence>
<dbReference type="InterPro" id="IPR000569">
    <property type="entry name" value="HECT_dom"/>
</dbReference>
<dbReference type="CDD" id="cd00078">
    <property type="entry name" value="HECTc"/>
    <property type="match status" value="1"/>
</dbReference>
<feature type="region of interest" description="Disordered" evidence="12">
    <location>
        <begin position="1570"/>
        <end position="1611"/>
    </location>
</feature>
<dbReference type="InterPro" id="IPR025527">
    <property type="entry name" value="HUWE1/Rev1_UBM"/>
</dbReference>
<feature type="compositionally biased region" description="Basic and acidic residues" evidence="12">
    <location>
        <begin position="2786"/>
        <end position="2835"/>
    </location>
</feature>
<feature type="compositionally biased region" description="Acidic residues" evidence="12">
    <location>
        <begin position="2415"/>
        <end position="2447"/>
    </location>
</feature>
<feature type="compositionally biased region" description="Polar residues" evidence="12">
    <location>
        <begin position="1184"/>
        <end position="1193"/>
    </location>
</feature>
<dbReference type="InterPro" id="IPR010314">
    <property type="entry name" value="E3_Ub_ligase_DUF913"/>
</dbReference>
<sequence>MGKITKTIQPKHKETLSPWLQQFVNNAATTPLSTLPQVLETFPSRWPFPRGDLYHWIPLLNKFDDILEQFCTAYKLSDGPQMRNFGCEVLLQADDLAKGPDSAQANAKLAELGYREDGDVQLVIAILNFTQMLLDHCGNRSIYASSSSLNHLLNSTDLNLICAALHVGVELAQRYQASVKRMGIPPRQVHSALLSNHYNIDLDRVQQLAQPFVKTPIVKATGPVAFSTPSPAANNKDKMHSSTSRNSAAMYANDLCAIAKSDPAEESIKEARWAGWGDIKVTYYPTSGTAQEPEQPSVPERSHSSSATPATPTPLRRSSTAIGSHSTPRSARQIALDDSPVSSSGSPLGGHDGSASPPSQKSLEIPQSSVASTSIFQLLQRAPEAMPKEANYEFLNRLRVAKALLGSQETRQLALKARLLAIQNLAYIHMENSFAEKVLRQDQDEPRRFQLIYQLAELIHPPSDGATVVPLDLQAIALSLLEAISGYPSKIPDIFSALNATVNHGILLYVIRKAVAEMKQDDTGNQWTIEDEWRENLFSLTLHITMAMAHTARSTPEIISAGLLDVLVEILNLRSNIAERTHGTLVGFLDSLVYNVQTSFQTLVAANGLEAITELVIHEVRLAETLATNGNRTPESHRSLVVDYEIPFYQQQNLKFLLKFIHHSMSNAFAHGGNTDRLLRNLVDQSELLASIKQIIENAPRFGSLVWTNAVTILSDFLNNDPTSFAAVSEAGLVKSFLKAVTGVDVPESQPSEGSLDEAEPIQTELAEDTRPHPPPRESLRDRTTDNLASSILPSTDVITTIPAVINAISLNNIGMKMVVQSRVFDSFFEVFESPNHVRVLANDADLSQNVGGLFDELARHHPALRPAIGNAVLDMVARVTNRAIVKGEAGWGARLLGPSDSDKGKDKDTRAAGHDDTDVDMTDVLAPTSMPDPESQQKPSSPRESISPYIFAIANFLLSYIGNPSLKSLLIAKGGVELLLDLSTAPSLVHDFGNTHASKHLQVCISQLIETSPIIGLPSLLKRTQAALDALQPVVQQNSEGENSFFAPVLTENPDPQLVESGTEVVKALLNAQSLIRTLFQCYPYSSRAQTITLHSVNVFDYYDRLIGSIGPLLRTVILEEMAINNCVPAHWSAKKDAPPTDRPSSTAPGASASDALGAIIDESGLPDVLSQTSAPGEKPAGATQNEQSSPRYRNYRTVRGLLHSLMPTTFPLLQTFGKALLPRRERDVYTRAHHVRMAESLAKTILSQLSSLGPSKPSKDYQYWIIMLHTVHEMLIDRRLDTRHIERTGNHIIAPVLVAFIKHGGITKLNELLDIFNSDLCGDRVDGVDTSLPRLASIGMKKILDLYTLLVNGKVVTDSVQQVNLIPRQSGSDRRPDAQVAPNLVVELRLAILPAVRKLWDSSLVEKSSTANLTTKIIIILRAISEADSENHAFRTSEKNPPPPYLQPTLIPFPWPSVAQEVRQLVETGHPEDLAQEAVYRANNNTQLSPEYCTAHSSGLAGTRNPIPDVDAPMQVQSTAEVPPVVEDQEGDDGNMVLDQATDFVNELRDASGLPNTVTEQASRSEISFPAAPGNNAASTEAQATAPVASDDTDKKAHPIPSRDDLDQARTEIREDLIDRCLDVIREHPDSTHEISELIRATSLKGTEDVSSRQEIGETLVNALMSFAAEEDFKPIGRSIAAYAHLLSLLLQDKDFFKATVGTLKENVSDLLRFLELPMSTSAEELPPWIPYILLVLEILLSDDEQPMEITWKAPTSISDTVEPLLLSDKDLNIKKDDRKTLLESIIAILPRIGKEEALAVSVLRILVIMTRDRRFARQVGKQPNLQRLFVMAKQLCGLGSMRLNDKRITSHILIILRHIIEDEEVLKQFMRSEIKAFFEQIRSRGTPEITNYVRTLSHVALREPRLFVQVSNELIKLPRWTAHDSGLGHRQPIALKELRPETVKDDVAPAVRATEDLSLQDVKQSTEEKDKSLIDQSKTPAGDKRPILENPDGVVHFLLCELQNYRAVEDSETSVNPKDIAQTDEPPTATTSKASAPGEGEDRAADPKDKKVKPAFKPDEHPIFVYRCFLLHCVAELLQSYNRTKMEFINFKRSAPLQTNTPIKPRSTALNYLLNDLLCSSTWADASTDSLVMKKKQATAALAQNLLVALVSKTGERPIDRSRDKFDYDEEPDLLFVRKFVLDTTLKSYKDASFSNESFENRYAKMLALAEVMYVMMGDKEKETQLPTRSTLESPERSQAQIRRLMYEKGYLSALTASIADIDLGFPPVKRTIKYILRVLRILTSTAIQLSHSNIISTPPNQDILDDELASATSLSDIEDNREETPDLYRNSALGLNEPGRAREGDYSEDDEEDDDEMYDDEYDDEMDYDEEEDEIRDPEEDISEDDEDEEDMTGMGPIEGLPGDLGVVEVTMDDDDEDEDDEMDEDDSDDSEDSEDDSDDMNDVEDRLEIVDEEGNPLEDDGASGWESPSDEDEDGVDGVEYGEHDEELDEPHMHDLNGEEGAPRIGDIMRAIDEDFQIDDLNDRFVADEDDEDDVDEDLEDEYAYEEDYPNDPPPPNMGAPSLGWDTTFVVDNGGMFGGHPHHRHRHNARSPLPPLPFMMGTRGDPLAALDGRGFGRVHRHDAGRAPSNEDGTNPLLRRGDAGQEGTSRGFNPNLLRLGLPGSLFGAANLDNPMAFINELVSSLPLSFNRNGHALHFQITQGPRGEVREVSLPIDHHGREARPDRREHFQEPSQATAFNGESTILRWIDEVKMIFGQQHAEKSARLVPVLLSYLVPPAMKQEQEQAEIRRKQEEERKKAEEEDRKAREAKEAEERAIREKQEAEERERAAAEAAEIAAQAEAESGYIEQASTTSASEAMEGVETSNDDNDGPQGGAPSGQPRVYTTIRGEQVDITDLGIDADYLEALPEEFREEVIAQTISTRRAQAREGPGPGEQTEVFQEFLDALPRELRMEIVQQERAEQRRREHQEARRQASTANPGQMTEAQDMDPASILMTLPPELREQVLIDQGADIMDTLPPEMAAQARRLGRPEPHANEAAISSGRPREIASATGQADSERNQRKVVVQMLDRSGVATLLRLMFINVKGGSLESSLKHVFKDVCENRLNRSEVINTLLQILQDGTTDVDAVERSFVHLSIKAKQPKDKDAKTPQGLKRAATSTMPSQTIQPSSETSPLLIVQQCLDLLGYLAEYNIHVPSLFLTEHESNSLPLKRTLSRKGKYKDTKAHKYAINSLLALLDRDLVMESSAIMDSLSSLLSRVTFPLLALERKKKEAIAAIQKLEAAPVPTADAAAQSSTESQGDKQGEESKKQEVMSGEGAADTTPSGLDSQAPVSDVAPTPESDPAKLAEKKLALQKKLKHLHPPVIPVQNLTLIINIFVARECSSRTFKETLSTIKNLSAVPGAMLIFGEELAKQAQMLSEKIVKHLDELLPHIESATTGTEIQGVALAKFSPGASDQNKLLRVLTALDHLFAQKKSDVDSNDSATVAEQTRKQDLISELYRNATFNALWEKLSACLGAIRERENLINVATILLPLIESLMVVCKDNAQTEPQTSQGQDKEMLLTSPPPESHIASLFFTFTEEHRRILNELVRNNPSLMKGTFSNLVKNPKVLEFDNKRSWFTRSVHNKGQVPSGRIFPTLQLQVRRDQVFQDSFKSLYFKSGDEMKFGKLNIRFHGEEGVDAGGVTREWFQVLSRQMFDPNYALFVPVSSDRTTFHPNKLSGINDEHLMYFKFIGRVIGKALYEGRVLDCYFSRAVYKRILGKQVSVKDMESFDPDYYKSLVWMLENDITDIITETFSVETDEFGVTRVEDLRENGRNIPVTEENKQEYVRLVVEHKLLSSVRDQMEQFLKGFHEIIPADLISIFNEQELELLISGLPDIDVDDWKGNTEYHNYSPSSQQIQWFWRALRSFDKEELAKLLQFVTGTSKVPLNGFKELEGMNGVNRFNIHRDYGNKDRLPSSHTCFNQLDLPEYDSYDMLRGQLLKAITAGSEYFGFA</sequence>
<comment type="subcellular location">
    <subcellularLocation>
        <location evidence="2">Nucleus</location>
    </subcellularLocation>
</comment>
<feature type="compositionally biased region" description="Acidic residues" evidence="12">
    <location>
        <begin position="2350"/>
        <end position="2396"/>
    </location>
</feature>
<dbReference type="FunCoup" id="A0A136JJS9">
    <property type="interactions" value="1028"/>
</dbReference>
<dbReference type="InParanoid" id="A0A136JJS9"/>
<evidence type="ECO:0000256" key="1">
    <source>
        <dbReference type="ARBA" id="ARBA00000885"/>
    </source>
</evidence>
<feature type="compositionally biased region" description="Polar residues" evidence="12">
    <location>
        <begin position="935"/>
        <end position="945"/>
    </location>
</feature>
<dbReference type="Gene3D" id="3.30.2410.10">
    <property type="entry name" value="Hect, E3 ligase catalytic domain"/>
    <property type="match status" value="1"/>
</dbReference>
<feature type="compositionally biased region" description="Acidic residues" evidence="12">
    <location>
        <begin position="2455"/>
        <end position="2466"/>
    </location>
</feature>
<evidence type="ECO:0000256" key="12">
    <source>
        <dbReference type="SAM" id="MobiDB-lite"/>
    </source>
</evidence>
<dbReference type="GO" id="GO:0005737">
    <property type="term" value="C:cytoplasm"/>
    <property type="evidence" value="ECO:0007669"/>
    <property type="project" value="TreeGrafter"/>
</dbReference>
<evidence type="ECO:0000259" key="13">
    <source>
        <dbReference type="PROSITE" id="PS50237"/>
    </source>
</evidence>
<feature type="region of interest" description="Disordered" evidence="12">
    <location>
        <begin position="1170"/>
        <end position="1194"/>
    </location>
</feature>
<evidence type="ECO:0000256" key="4">
    <source>
        <dbReference type="ARBA" id="ARBA00012485"/>
    </source>
</evidence>
<keyword evidence="9" id="KW-0539">Nucleus</keyword>
<dbReference type="SUPFAM" id="SSF56204">
    <property type="entry name" value="Hect, E3 ligase catalytic domain"/>
    <property type="match status" value="1"/>
</dbReference>
<keyword evidence="15" id="KW-1185">Reference proteome</keyword>
<feature type="region of interest" description="Disordered" evidence="12">
    <location>
        <begin position="2013"/>
        <end position="2057"/>
    </location>
</feature>
<evidence type="ECO:0000256" key="10">
    <source>
        <dbReference type="ARBA" id="ARBA00034494"/>
    </source>
</evidence>
<protein>
    <recommendedName>
        <fullName evidence="4">HECT-type E3 ubiquitin transferase</fullName>
        <ecNumber evidence="4">2.3.2.26</ecNumber>
    </recommendedName>
</protein>
<comment type="catalytic activity">
    <reaction evidence="1">
        <text>S-ubiquitinyl-[E2 ubiquitin-conjugating enzyme]-L-cysteine + [acceptor protein]-L-lysine = [E2 ubiquitin-conjugating enzyme]-L-cysteine + N(6)-ubiquitinyl-[acceptor protein]-L-lysine.</text>
        <dbReference type="EC" id="2.3.2.26"/>
    </reaction>
</comment>
<dbReference type="GO" id="GO:0061630">
    <property type="term" value="F:ubiquitin protein ligase activity"/>
    <property type="evidence" value="ECO:0007669"/>
    <property type="project" value="UniProtKB-EC"/>
</dbReference>
<reference evidence="15" key="1">
    <citation type="submission" date="2016-02" db="EMBL/GenBank/DDBJ databases">
        <title>Draft genome sequence of Microdochium bolleyi, a fungal endophyte of beachgrass.</title>
        <authorList>
            <consortium name="DOE Joint Genome Institute"/>
            <person name="David A.S."/>
            <person name="May G."/>
            <person name="Haridas S."/>
            <person name="Lim J."/>
            <person name="Wang M."/>
            <person name="Labutti K."/>
            <person name="Lipzen A."/>
            <person name="Barry K."/>
            <person name="Grigoriev I.V."/>
        </authorList>
    </citation>
    <scope>NUCLEOTIDE SEQUENCE [LARGE SCALE GENOMIC DNA]</scope>
    <source>
        <strain evidence="15">J235TASD1</strain>
    </source>
</reference>
<evidence type="ECO:0000256" key="2">
    <source>
        <dbReference type="ARBA" id="ARBA00004123"/>
    </source>
</evidence>
<proteinExistence type="inferred from homology"/>
<feature type="compositionally biased region" description="Basic and acidic residues" evidence="12">
    <location>
        <begin position="901"/>
        <end position="917"/>
    </location>
</feature>
<dbReference type="UniPathway" id="UPA00143"/>
<dbReference type="FunFam" id="3.90.1750.10:FF:000003">
    <property type="entry name" value="E3 ubiquitin-protein ligase UPL1"/>
    <property type="match status" value="1"/>
</dbReference>
<feature type="region of interest" description="Disordered" evidence="12">
    <location>
        <begin position="224"/>
        <end position="245"/>
    </location>
</feature>
<feature type="compositionally biased region" description="Low complexity" evidence="12">
    <location>
        <begin position="2836"/>
        <end position="2848"/>
    </location>
</feature>
<feature type="region of interest" description="Disordered" evidence="12">
    <location>
        <begin position="1134"/>
        <end position="1154"/>
    </location>
</feature>
<dbReference type="PROSITE" id="PS50237">
    <property type="entry name" value="HECT"/>
    <property type="match status" value="1"/>
</dbReference>
<keyword evidence="7 11" id="KW-0833">Ubl conjugation pathway</keyword>
<evidence type="ECO:0000313" key="15">
    <source>
        <dbReference type="Proteomes" id="UP000070501"/>
    </source>
</evidence>
<evidence type="ECO:0000256" key="5">
    <source>
        <dbReference type="ARBA" id="ARBA00022448"/>
    </source>
</evidence>